<dbReference type="InterPro" id="IPR045714">
    <property type="entry name" value="DUF6070"/>
</dbReference>
<dbReference type="AlphaFoldDB" id="A0A1E3ATQ3"/>
<dbReference type="EMBL" id="MCGI01000002">
    <property type="protein sequence ID" value="ODM11891.1"/>
    <property type="molecule type" value="Genomic_DNA"/>
</dbReference>
<organism evidence="2 3">
    <name type="scientific">Eisenbergiella tayi</name>
    <dbReference type="NCBI Taxonomy" id="1432052"/>
    <lineage>
        <taxon>Bacteria</taxon>
        <taxon>Bacillati</taxon>
        <taxon>Bacillota</taxon>
        <taxon>Clostridia</taxon>
        <taxon>Lachnospirales</taxon>
        <taxon>Lachnospiraceae</taxon>
        <taxon>Eisenbergiella</taxon>
    </lineage>
</organism>
<proteinExistence type="predicted"/>
<feature type="compositionally biased region" description="Low complexity" evidence="1">
    <location>
        <begin position="55"/>
        <end position="71"/>
    </location>
</feature>
<feature type="region of interest" description="Disordered" evidence="1">
    <location>
        <begin position="54"/>
        <end position="92"/>
    </location>
</feature>
<evidence type="ECO:0000313" key="3">
    <source>
        <dbReference type="Proteomes" id="UP000095003"/>
    </source>
</evidence>
<sequence length="438" mass="49091">MKKIEWPEKTKGLLLLLLLLFVTAAFLLKEEPAYTLTTEEAREPEALGAFDAEADGTGSEAAEGSEASGTEVWGTAPSGTKEETAGGSKVSPQETISLLTEDEQKQLQKEALEAAEYCRELYKDIRATERESEGENNTFLLTREQQTAITARLGELGLVSAADNINMVNYEKVEDFYAAYQEGKDALITIFYVDPEGGMSALTFVYRKGVLQTHFTAIGWDEGGTPGIRGSGTNNLKEMKLTGKGYLIYTNEEVVAHGNLREYFRVKPLSGECRKLTETYVSGLSYVDYKLLVTDWNSSNVEEILTPSLFEDLYRIYYGENVKPERDRIPADIYEEVMTACLPVTPEQLRQHCGYDEGSRSYPYEKFLPRQHPPFGEVVDYTRNADGTITLIVDGVWPDYNSDCAFTNRLLVQPQKDGSFRYLSNSIEEKELKIPVSD</sequence>
<reference evidence="2 3" key="1">
    <citation type="submission" date="2016-07" db="EMBL/GenBank/DDBJ databases">
        <title>Characterization of isolates of Eisenbergiella tayi derived from blood cultures, using whole genome sequencing.</title>
        <authorList>
            <person name="Burdz T."/>
            <person name="Wiebe D."/>
            <person name="Huynh C."/>
            <person name="Bernard K."/>
        </authorList>
    </citation>
    <scope>NUCLEOTIDE SEQUENCE [LARGE SCALE GENOMIC DNA]</scope>
    <source>
        <strain evidence="2 3">NML 120489</strain>
    </source>
</reference>
<gene>
    <name evidence="2" type="ORF">BEH84_02506</name>
</gene>
<evidence type="ECO:0000256" key="1">
    <source>
        <dbReference type="SAM" id="MobiDB-lite"/>
    </source>
</evidence>
<dbReference type="Pfam" id="PF19546">
    <property type="entry name" value="DUF6070"/>
    <property type="match status" value="1"/>
</dbReference>
<name>A0A1E3ATQ3_9FIRM</name>
<dbReference type="GeneID" id="93303906"/>
<protein>
    <recommendedName>
        <fullName evidence="4">ATP F0F1 synthase subunit B</fullName>
    </recommendedName>
</protein>
<accession>A0A1E3ATQ3</accession>
<evidence type="ECO:0008006" key="4">
    <source>
        <dbReference type="Google" id="ProtNLM"/>
    </source>
</evidence>
<dbReference type="Proteomes" id="UP000095003">
    <property type="component" value="Unassembled WGS sequence"/>
</dbReference>
<comment type="caution">
    <text evidence="2">The sequence shown here is derived from an EMBL/GenBank/DDBJ whole genome shotgun (WGS) entry which is preliminary data.</text>
</comment>
<dbReference type="RefSeq" id="WP_069157063.1">
    <property type="nucleotide sequence ID" value="NZ_DBFYTC010000057.1"/>
</dbReference>
<evidence type="ECO:0000313" key="2">
    <source>
        <dbReference type="EMBL" id="ODM11891.1"/>
    </source>
</evidence>